<dbReference type="Pfam" id="PF01203">
    <property type="entry name" value="T2SSN"/>
    <property type="match status" value="1"/>
</dbReference>
<dbReference type="InterPro" id="IPR022792">
    <property type="entry name" value="T2SS_protein-GspN"/>
</dbReference>
<dbReference type="OrthoDB" id="6118198at2"/>
<organism evidence="12 13">
    <name type="scientific">Colwellia ponticola</name>
    <dbReference type="NCBI Taxonomy" id="2304625"/>
    <lineage>
        <taxon>Bacteria</taxon>
        <taxon>Pseudomonadati</taxon>
        <taxon>Pseudomonadota</taxon>
        <taxon>Gammaproteobacteria</taxon>
        <taxon>Alteromonadales</taxon>
        <taxon>Colwelliaceae</taxon>
        <taxon>Colwellia</taxon>
    </lineage>
</organism>
<evidence type="ECO:0000256" key="8">
    <source>
        <dbReference type="ARBA" id="ARBA00022927"/>
    </source>
</evidence>
<dbReference type="GO" id="GO:0005886">
    <property type="term" value="C:plasma membrane"/>
    <property type="evidence" value="ECO:0007669"/>
    <property type="project" value="UniProtKB-SubCell"/>
</dbReference>
<accession>A0A8H2JRI0</accession>
<keyword evidence="11" id="KW-1133">Transmembrane helix</keyword>
<evidence type="ECO:0000256" key="5">
    <source>
        <dbReference type="ARBA" id="ARBA00022475"/>
    </source>
</evidence>
<dbReference type="GO" id="GO:0015628">
    <property type="term" value="P:protein secretion by the type II secretion system"/>
    <property type="evidence" value="ECO:0007669"/>
    <property type="project" value="InterPro"/>
</dbReference>
<evidence type="ECO:0000256" key="11">
    <source>
        <dbReference type="SAM" id="Phobius"/>
    </source>
</evidence>
<dbReference type="GO" id="GO:0015627">
    <property type="term" value="C:type II protein secretion system complex"/>
    <property type="evidence" value="ECO:0007669"/>
    <property type="project" value="InterPro"/>
</dbReference>
<comment type="caution">
    <text evidence="12">The sequence shown here is derived from an EMBL/GenBank/DDBJ whole genome shotgun (WGS) entry which is preliminary data.</text>
</comment>
<evidence type="ECO:0000256" key="9">
    <source>
        <dbReference type="ARBA" id="ARBA00023136"/>
    </source>
</evidence>
<evidence type="ECO:0000256" key="7">
    <source>
        <dbReference type="ARBA" id="ARBA00022692"/>
    </source>
</evidence>
<gene>
    <name evidence="12" type="ORF">FCS21_02440</name>
</gene>
<dbReference type="Proteomes" id="UP000307702">
    <property type="component" value="Unassembled WGS sequence"/>
</dbReference>
<evidence type="ECO:0000256" key="6">
    <source>
        <dbReference type="ARBA" id="ARBA00022519"/>
    </source>
</evidence>
<keyword evidence="4" id="KW-0813">Transport</keyword>
<feature type="transmembrane region" description="Helical" evidence="11">
    <location>
        <begin position="6"/>
        <end position="29"/>
    </location>
</feature>
<evidence type="ECO:0000256" key="3">
    <source>
        <dbReference type="ARBA" id="ARBA00021563"/>
    </source>
</evidence>
<sequence length="255" mass="27933">MKKWFAVIAIFVSSYVVFLVATMPLALVLNTVKLPKNINIGSVSGSIWQGEITQALINNYQINHIKTQLNFWSLLRLSPTLDVNFGEAFSPGAEGKFTLTATTKQLLLNDVEIFFGANDIAKQLALTMPSLMPVTAQGNVELLITQLRLDISEELQCEQAQGQVSWLGSGVLALENNIKLGNVNADLSCQQGDLIAKISPKNNLGLHFTARISLANQKVSGQGYLKPGAQFPAQLTSSLRFIGRPDNQGRYLLRF</sequence>
<keyword evidence="13" id="KW-1185">Reference proteome</keyword>
<protein>
    <recommendedName>
        <fullName evidence="3">Type II secretion system protein N</fullName>
    </recommendedName>
    <alternativeName>
        <fullName evidence="10">General secretion pathway protein N</fullName>
    </alternativeName>
</protein>
<comment type="subcellular location">
    <subcellularLocation>
        <location evidence="1">Cell inner membrane</location>
    </subcellularLocation>
</comment>
<proteinExistence type="inferred from homology"/>
<evidence type="ECO:0000256" key="10">
    <source>
        <dbReference type="ARBA" id="ARBA00030772"/>
    </source>
</evidence>
<keyword evidence="6" id="KW-0997">Cell inner membrane</keyword>
<name>A0A8H2JRI0_9GAMM</name>
<keyword evidence="5" id="KW-1003">Cell membrane</keyword>
<dbReference type="EMBL" id="SZVP01000001">
    <property type="protein sequence ID" value="TMM47844.1"/>
    <property type="molecule type" value="Genomic_DNA"/>
</dbReference>
<evidence type="ECO:0000313" key="13">
    <source>
        <dbReference type="Proteomes" id="UP000307702"/>
    </source>
</evidence>
<dbReference type="RefSeq" id="WP_138620373.1">
    <property type="nucleotide sequence ID" value="NZ_SZVP01000001.1"/>
</dbReference>
<evidence type="ECO:0000313" key="12">
    <source>
        <dbReference type="EMBL" id="TMM47844.1"/>
    </source>
</evidence>
<keyword evidence="7 11" id="KW-0812">Transmembrane</keyword>
<evidence type="ECO:0000256" key="2">
    <source>
        <dbReference type="ARBA" id="ARBA00007208"/>
    </source>
</evidence>
<evidence type="ECO:0000256" key="4">
    <source>
        <dbReference type="ARBA" id="ARBA00022448"/>
    </source>
</evidence>
<keyword evidence="9 11" id="KW-0472">Membrane</keyword>
<reference evidence="12 13" key="1">
    <citation type="submission" date="2019-05" db="EMBL/GenBank/DDBJ databases">
        <title>Colwellia ponticola sp. nov., isolated from seawater.</title>
        <authorList>
            <person name="Yoon J.-H."/>
        </authorList>
    </citation>
    <scope>NUCLEOTIDE SEQUENCE [LARGE SCALE GENOMIC DNA]</scope>
    <source>
        <strain evidence="12 13">OISW-25</strain>
    </source>
</reference>
<dbReference type="AlphaFoldDB" id="A0A8H2JRI0"/>
<evidence type="ECO:0000256" key="1">
    <source>
        <dbReference type="ARBA" id="ARBA00004533"/>
    </source>
</evidence>
<keyword evidence="8" id="KW-0653">Protein transport</keyword>
<comment type="similarity">
    <text evidence="2">Belongs to the GSP N family.</text>
</comment>